<name>A0A060SIR8_PYCCI</name>
<dbReference type="STRING" id="5643.A0A060SIR8"/>
<comment type="caution">
    <text evidence="3">The sequence shown here is derived from an EMBL/GenBank/DDBJ whole genome shotgun (WGS) entry which is preliminary data.</text>
</comment>
<gene>
    <name evidence="3" type="ORF">BN946_scf185043.g151</name>
</gene>
<evidence type="ECO:0000313" key="4">
    <source>
        <dbReference type="Proteomes" id="UP000029665"/>
    </source>
</evidence>
<evidence type="ECO:0000313" key="3">
    <source>
        <dbReference type="EMBL" id="CDO74101.1"/>
    </source>
</evidence>
<evidence type="ECO:0000256" key="2">
    <source>
        <dbReference type="RuleBase" id="RU003860"/>
    </source>
</evidence>
<dbReference type="PANTHER" id="PTHR46188:SF1">
    <property type="entry name" value="BOLA-LIKE PROTEIN 3"/>
    <property type="match status" value="1"/>
</dbReference>
<dbReference type="GO" id="GO:0005759">
    <property type="term" value="C:mitochondrial matrix"/>
    <property type="evidence" value="ECO:0007669"/>
    <property type="project" value="TreeGrafter"/>
</dbReference>
<dbReference type="Proteomes" id="UP000029665">
    <property type="component" value="Unassembled WGS sequence"/>
</dbReference>
<protein>
    <recommendedName>
        <fullName evidence="5">Bola-like protein</fullName>
    </recommendedName>
</protein>
<evidence type="ECO:0008006" key="5">
    <source>
        <dbReference type="Google" id="ProtNLM"/>
    </source>
</evidence>
<dbReference type="InterPro" id="IPR036065">
    <property type="entry name" value="BolA-like_sf"/>
</dbReference>
<keyword evidence="4" id="KW-1185">Reference proteome</keyword>
<dbReference type="HOGENOM" id="CLU_109462_0_0_1"/>
<accession>A0A060SIR8</accession>
<dbReference type="InterPro" id="IPR052275">
    <property type="entry name" value="Mt_Fe-S_assembly_factor"/>
</dbReference>
<dbReference type="Gene3D" id="3.30.300.90">
    <property type="entry name" value="BolA-like"/>
    <property type="match status" value="1"/>
</dbReference>
<organism evidence="3 4">
    <name type="scientific">Pycnoporus cinnabarinus</name>
    <name type="common">Cinnabar-red polypore</name>
    <name type="synonym">Trametes cinnabarina</name>
    <dbReference type="NCBI Taxonomy" id="5643"/>
    <lineage>
        <taxon>Eukaryota</taxon>
        <taxon>Fungi</taxon>
        <taxon>Dikarya</taxon>
        <taxon>Basidiomycota</taxon>
        <taxon>Agaricomycotina</taxon>
        <taxon>Agaricomycetes</taxon>
        <taxon>Polyporales</taxon>
        <taxon>Polyporaceae</taxon>
        <taxon>Trametes</taxon>
    </lineage>
</organism>
<reference evidence="3" key="1">
    <citation type="submission" date="2014-01" db="EMBL/GenBank/DDBJ databases">
        <title>The genome of the white-rot fungus Pycnoporus cinnabarinus: a basidiomycete model with a versatile arsenal for lignocellulosic biomass breakdown.</title>
        <authorList>
            <person name="Levasseur A."/>
            <person name="Lomascolo A."/>
            <person name="Ruiz-Duenas F.J."/>
            <person name="Uzan E."/>
            <person name="Piumi F."/>
            <person name="Kues U."/>
            <person name="Ram A.F.J."/>
            <person name="Murat C."/>
            <person name="Haon M."/>
            <person name="Benoit I."/>
            <person name="Arfi Y."/>
            <person name="Chevret D."/>
            <person name="Drula E."/>
            <person name="Kwon M.J."/>
            <person name="Gouret P."/>
            <person name="Lesage-Meessen L."/>
            <person name="Lombard V."/>
            <person name="Mariette J."/>
            <person name="Noirot C."/>
            <person name="Park J."/>
            <person name="Patyshakuliyeva A."/>
            <person name="Wieneger R.A.B."/>
            <person name="Wosten H.A.B."/>
            <person name="Martin F."/>
            <person name="Coutinho P.M."/>
            <person name="de Vries R."/>
            <person name="Martinez A.T."/>
            <person name="Klopp C."/>
            <person name="Pontarotti P."/>
            <person name="Henrissat B."/>
            <person name="Record E."/>
        </authorList>
    </citation>
    <scope>NUCLEOTIDE SEQUENCE [LARGE SCALE GENOMIC DNA]</scope>
    <source>
        <strain evidence="3">BRFM137</strain>
    </source>
</reference>
<sequence length="116" mass="13097">MPQLAARLPAFARWYSDSQPKFSTDGERTIYEKLKERFKPAELHVEDVSGGCGTFYQIIIASDQFKGLPLVKQQRLVNETLKEEIQGIHGLQVRAMCSLPSTPLILGHKLKTMVPK</sequence>
<dbReference type="Pfam" id="PF01722">
    <property type="entry name" value="BolA"/>
    <property type="match status" value="1"/>
</dbReference>
<dbReference type="AlphaFoldDB" id="A0A060SIR8"/>
<dbReference type="SUPFAM" id="SSF82657">
    <property type="entry name" value="BolA-like"/>
    <property type="match status" value="1"/>
</dbReference>
<dbReference type="OrthoDB" id="203381at2759"/>
<dbReference type="OMA" id="YSSEVPD"/>
<dbReference type="EMBL" id="CCBP010000125">
    <property type="protein sequence ID" value="CDO74101.1"/>
    <property type="molecule type" value="Genomic_DNA"/>
</dbReference>
<dbReference type="PANTHER" id="PTHR46188">
    <property type="entry name" value="BOLA-LIKE PROTEIN 3"/>
    <property type="match status" value="1"/>
</dbReference>
<comment type="similarity">
    <text evidence="1 2">Belongs to the BolA/IbaG family.</text>
</comment>
<dbReference type="InterPro" id="IPR002634">
    <property type="entry name" value="BolA"/>
</dbReference>
<proteinExistence type="inferred from homology"/>
<evidence type="ECO:0000256" key="1">
    <source>
        <dbReference type="ARBA" id="ARBA00005578"/>
    </source>
</evidence>